<proteinExistence type="predicted"/>
<organism evidence="2">
    <name type="scientific">Chlamydomonas euryale</name>
    <dbReference type="NCBI Taxonomy" id="1486919"/>
    <lineage>
        <taxon>Eukaryota</taxon>
        <taxon>Viridiplantae</taxon>
        <taxon>Chlorophyta</taxon>
        <taxon>core chlorophytes</taxon>
        <taxon>Chlorophyceae</taxon>
        <taxon>CS clade</taxon>
        <taxon>Chlamydomonadales</taxon>
        <taxon>Chlamydomonadaceae</taxon>
        <taxon>Chlamydomonas</taxon>
    </lineage>
</organism>
<sequence length="449" mass="47891">MAAAACQGRHASMLHAWRDDGHSGQLPAVPLPGRSVGRRSTGHNARSASPRCRVAGGEPAAVVSGNSDVSFGPDLELSVSGTNATIHVFGIDHRNANPHVGEFILRMRPEVVAVETAVTREHGAFPGNSLGCGDPVVEGTPDAFFVRMFCQIAAHLSEHGGADLAASELWAQITSHYRGEQLAYIAAFATGARLTFADRPKDISYRRLFAIASAADLDIGFASQVEGAYRESLGLPPPPYPGLDMPVAERIMFQERDAIICKVLDDLCRGSLAQGGPASPASSVVLVVGRSHLDGLRFLWAEQRWQGLVGAAALSDSQLMSVPQPPKEDVASRGAGVRRGLLHAMMRQMVTQEVMADMANVLGPVPQPQLQAVDAIEEIYTCNRMMLAALPPELLKEVVAGFNCDFEDVLAPYRDIRAVNGGCVYSEEIVTQLRSLNFELAPPEAAGAA</sequence>
<dbReference type="AlphaFoldDB" id="A0A7R9V4Q4"/>
<feature type="region of interest" description="Disordered" evidence="1">
    <location>
        <begin position="31"/>
        <end position="52"/>
    </location>
</feature>
<gene>
    <name evidence="2" type="ORF">CEUR00632_LOCUS4277</name>
</gene>
<evidence type="ECO:0000256" key="1">
    <source>
        <dbReference type="SAM" id="MobiDB-lite"/>
    </source>
</evidence>
<protein>
    <submittedName>
        <fullName evidence="2">Uncharacterized protein</fullName>
    </submittedName>
</protein>
<dbReference type="EMBL" id="HBEC01009335">
    <property type="protein sequence ID" value="CAD8284242.1"/>
    <property type="molecule type" value="Transcribed_RNA"/>
</dbReference>
<reference evidence="2" key="1">
    <citation type="submission" date="2021-01" db="EMBL/GenBank/DDBJ databases">
        <authorList>
            <person name="Corre E."/>
            <person name="Pelletier E."/>
            <person name="Niang G."/>
            <person name="Scheremetjew M."/>
            <person name="Finn R."/>
            <person name="Kale V."/>
            <person name="Holt S."/>
            <person name="Cochrane G."/>
            <person name="Meng A."/>
            <person name="Brown T."/>
            <person name="Cohen L."/>
        </authorList>
    </citation>
    <scope>NUCLEOTIDE SEQUENCE</scope>
    <source>
        <strain evidence="2">CCMP219</strain>
    </source>
</reference>
<evidence type="ECO:0000313" key="2">
    <source>
        <dbReference type="EMBL" id="CAD8284242.1"/>
    </source>
</evidence>
<accession>A0A7R9V4Q4</accession>
<name>A0A7R9V4Q4_9CHLO</name>